<sequence>MVLCNGNVKYVFDFFMMLEFLYQIFAKVFDFPICLNLSLLYLIFQKYLLGIYHHLFLHPNKRLIEKNWEIWYLWELDFFSWIIENEMM</sequence>
<comment type="caution">
    <text evidence="2">The sequence shown here is derived from an EMBL/GenBank/DDBJ whole genome shotgun (WGS) entry which is preliminary data.</text>
</comment>
<accession>K1XYH2</accession>
<proteinExistence type="predicted"/>
<keyword evidence="1" id="KW-0472">Membrane</keyword>
<feature type="transmembrane region" description="Helical" evidence="1">
    <location>
        <begin position="20"/>
        <end position="44"/>
    </location>
</feature>
<name>K1XYH2_9BACT</name>
<keyword evidence="1" id="KW-0812">Transmembrane</keyword>
<evidence type="ECO:0000256" key="1">
    <source>
        <dbReference type="SAM" id="Phobius"/>
    </source>
</evidence>
<protein>
    <submittedName>
        <fullName evidence="2">Uncharacterized protein</fullName>
    </submittedName>
</protein>
<dbReference type="AlphaFoldDB" id="K1XYH2"/>
<keyword evidence="1" id="KW-1133">Transmembrane helix</keyword>
<gene>
    <name evidence="2" type="ORF">ACD_78C00135G0003</name>
</gene>
<reference evidence="2" key="1">
    <citation type="journal article" date="2012" name="Science">
        <title>Fermentation, hydrogen, and sulfur metabolism in multiple uncultivated bacterial phyla.</title>
        <authorList>
            <person name="Wrighton K.C."/>
            <person name="Thomas B.C."/>
            <person name="Sharon I."/>
            <person name="Miller C.S."/>
            <person name="Castelle C.J."/>
            <person name="VerBerkmoes N.C."/>
            <person name="Wilkins M.J."/>
            <person name="Hettich R.L."/>
            <person name="Lipton M.S."/>
            <person name="Williams K.H."/>
            <person name="Long P.E."/>
            <person name="Banfield J.F."/>
        </authorList>
    </citation>
    <scope>NUCLEOTIDE SEQUENCE [LARGE SCALE GENOMIC DNA]</scope>
</reference>
<organism evidence="2">
    <name type="scientific">uncultured bacterium</name>
    <name type="common">gcode 4</name>
    <dbReference type="NCBI Taxonomy" id="1234023"/>
    <lineage>
        <taxon>Bacteria</taxon>
        <taxon>environmental samples</taxon>
    </lineage>
</organism>
<dbReference type="EMBL" id="AMFJ01034135">
    <property type="protein sequence ID" value="EKD30157.1"/>
    <property type="molecule type" value="Genomic_DNA"/>
</dbReference>
<evidence type="ECO:0000313" key="2">
    <source>
        <dbReference type="EMBL" id="EKD30157.1"/>
    </source>
</evidence>